<gene>
    <name evidence="1" type="ORF">NA56DRAFT_208120</name>
</gene>
<evidence type="ECO:0000313" key="2">
    <source>
        <dbReference type="Proteomes" id="UP000235672"/>
    </source>
</evidence>
<evidence type="ECO:0000313" key="1">
    <source>
        <dbReference type="EMBL" id="PMD19315.1"/>
    </source>
</evidence>
<protein>
    <submittedName>
        <fullName evidence="1">Uncharacterized protein</fullName>
    </submittedName>
</protein>
<sequence length="175" mass="18965">MGPTKFGSPVRLTVDLINLFSRRSNKLISARCLEADLFHAHLIEDLKMHKRSKPLRGTALPKRRARSRSRAYSHAASAATAAFKYTQPKSPRSAYVCSTDRSYLSSFQREGVVPPAVVGRLGAAQSKLQRRELPAPGSSVVGAKFRVEDMVALPETTGRAHVGGRAAVGVPVSDI</sequence>
<name>A0A2J6PZ43_9HELO</name>
<dbReference type="EMBL" id="KZ613490">
    <property type="protein sequence ID" value="PMD19315.1"/>
    <property type="molecule type" value="Genomic_DNA"/>
</dbReference>
<organism evidence="1 2">
    <name type="scientific">Hyaloscypha hepaticicola</name>
    <dbReference type="NCBI Taxonomy" id="2082293"/>
    <lineage>
        <taxon>Eukaryota</taxon>
        <taxon>Fungi</taxon>
        <taxon>Dikarya</taxon>
        <taxon>Ascomycota</taxon>
        <taxon>Pezizomycotina</taxon>
        <taxon>Leotiomycetes</taxon>
        <taxon>Helotiales</taxon>
        <taxon>Hyaloscyphaceae</taxon>
        <taxon>Hyaloscypha</taxon>
    </lineage>
</organism>
<dbReference type="AlphaFoldDB" id="A0A2J6PZ43"/>
<proteinExistence type="predicted"/>
<accession>A0A2J6PZ43</accession>
<dbReference type="Proteomes" id="UP000235672">
    <property type="component" value="Unassembled WGS sequence"/>
</dbReference>
<keyword evidence="2" id="KW-1185">Reference proteome</keyword>
<reference evidence="1 2" key="1">
    <citation type="submission" date="2016-05" db="EMBL/GenBank/DDBJ databases">
        <title>A degradative enzymes factory behind the ericoid mycorrhizal symbiosis.</title>
        <authorList>
            <consortium name="DOE Joint Genome Institute"/>
            <person name="Martino E."/>
            <person name="Morin E."/>
            <person name="Grelet G."/>
            <person name="Kuo A."/>
            <person name="Kohler A."/>
            <person name="Daghino S."/>
            <person name="Barry K."/>
            <person name="Choi C."/>
            <person name="Cichocki N."/>
            <person name="Clum A."/>
            <person name="Copeland A."/>
            <person name="Hainaut M."/>
            <person name="Haridas S."/>
            <person name="Labutti K."/>
            <person name="Lindquist E."/>
            <person name="Lipzen A."/>
            <person name="Khouja H.-R."/>
            <person name="Murat C."/>
            <person name="Ohm R."/>
            <person name="Olson A."/>
            <person name="Spatafora J."/>
            <person name="Veneault-Fourrey C."/>
            <person name="Henrissat B."/>
            <person name="Grigoriev I."/>
            <person name="Martin F."/>
            <person name="Perotto S."/>
        </authorList>
    </citation>
    <scope>NUCLEOTIDE SEQUENCE [LARGE SCALE GENOMIC DNA]</scope>
    <source>
        <strain evidence="1 2">UAMH 7357</strain>
    </source>
</reference>